<reference evidence="1" key="1">
    <citation type="submission" date="2018-05" db="EMBL/GenBank/DDBJ databases">
        <authorList>
            <person name="Lanie J.A."/>
            <person name="Ng W.-L."/>
            <person name="Kazmierczak K.M."/>
            <person name="Andrzejewski T.M."/>
            <person name="Davidsen T.M."/>
            <person name="Wayne K.J."/>
            <person name="Tettelin H."/>
            <person name="Glass J.I."/>
            <person name="Rusch D."/>
            <person name="Podicherti R."/>
            <person name="Tsui H.-C.T."/>
            <person name="Winkler M.E."/>
        </authorList>
    </citation>
    <scope>NUCLEOTIDE SEQUENCE</scope>
</reference>
<name>A0A383DG97_9ZZZZ</name>
<accession>A0A383DG97</accession>
<organism evidence="1">
    <name type="scientific">marine metagenome</name>
    <dbReference type="NCBI Taxonomy" id="408172"/>
    <lineage>
        <taxon>unclassified sequences</taxon>
        <taxon>metagenomes</taxon>
        <taxon>ecological metagenomes</taxon>
    </lineage>
</organism>
<proteinExistence type="predicted"/>
<feature type="non-terminal residue" evidence="1">
    <location>
        <position position="235"/>
    </location>
</feature>
<evidence type="ECO:0000313" key="1">
    <source>
        <dbReference type="EMBL" id="SVE43516.1"/>
    </source>
</evidence>
<protein>
    <submittedName>
        <fullName evidence="1">Uncharacterized protein</fullName>
    </submittedName>
</protein>
<dbReference type="EMBL" id="UINC01217075">
    <property type="protein sequence ID" value="SVE43516.1"/>
    <property type="molecule type" value="Genomic_DNA"/>
</dbReference>
<sequence>RLVVDGEPSIYHTGVGQGTLMIGQDERVYNTQVNAVNIVKGSTYKILSSGNTTWSSLGAANNDVGTVFEASASGTGSSGTGTALFGDYVKNLMFDCSGIQARSGISTSSLTLQLLGKPGVSVGDTRTTHQNIDTGDTINNKLLIKGNARVEGDLSVTSDFQVQGEQTVFTTQYIDTIDTVRAVFLSYDQPIFEEAWPWGCGADNGGSVSMTGMSSVNVTGTWKVCVSTSDKPNPF</sequence>
<gene>
    <name evidence="1" type="ORF">METZ01_LOCUS496370</name>
</gene>
<dbReference type="AlphaFoldDB" id="A0A383DG97"/>
<feature type="non-terminal residue" evidence="1">
    <location>
        <position position="1"/>
    </location>
</feature>